<protein>
    <recommendedName>
        <fullName evidence="8">Golgi to ER traffic protein 2</fullName>
    </recommendedName>
</protein>
<evidence type="ECO:0000256" key="4">
    <source>
        <dbReference type="SAM" id="MobiDB-lite"/>
    </source>
</evidence>
<dbReference type="OrthoDB" id="4097053at2759"/>
<dbReference type="Pfam" id="PF08690">
    <property type="entry name" value="GET2"/>
    <property type="match status" value="1"/>
</dbReference>
<organism evidence="6 7">
    <name type="scientific">Wickerhamomyces mucosus</name>
    <dbReference type="NCBI Taxonomy" id="1378264"/>
    <lineage>
        <taxon>Eukaryota</taxon>
        <taxon>Fungi</taxon>
        <taxon>Dikarya</taxon>
        <taxon>Ascomycota</taxon>
        <taxon>Saccharomycotina</taxon>
        <taxon>Saccharomycetes</taxon>
        <taxon>Phaffomycetales</taxon>
        <taxon>Wickerhamomycetaceae</taxon>
        <taxon>Wickerhamomyces</taxon>
    </lineage>
</organism>
<evidence type="ECO:0000256" key="3">
    <source>
        <dbReference type="ARBA" id="ARBA00023136"/>
    </source>
</evidence>
<dbReference type="EMBL" id="JAEUBF010001377">
    <property type="protein sequence ID" value="KAH3667858.1"/>
    <property type="molecule type" value="Genomic_DNA"/>
</dbReference>
<name>A0A9P8P937_9ASCO</name>
<feature type="transmembrane region" description="Helical" evidence="5">
    <location>
        <begin position="211"/>
        <end position="228"/>
    </location>
</feature>
<feature type="transmembrane region" description="Helical" evidence="5">
    <location>
        <begin position="248"/>
        <end position="266"/>
    </location>
</feature>
<feature type="region of interest" description="Disordered" evidence="4">
    <location>
        <begin position="16"/>
        <end position="72"/>
    </location>
</feature>
<dbReference type="AlphaFoldDB" id="A0A9P8P937"/>
<evidence type="ECO:0000256" key="5">
    <source>
        <dbReference type="SAM" id="Phobius"/>
    </source>
</evidence>
<reference evidence="6" key="2">
    <citation type="submission" date="2021-01" db="EMBL/GenBank/DDBJ databases">
        <authorList>
            <person name="Schikora-Tamarit M.A."/>
        </authorList>
    </citation>
    <scope>NUCLEOTIDE SEQUENCE</scope>
    <source>
        <strain evidence="6">CBS6341</strain>
    </source>
</reference>
<dbReference type="PANTHER" id="PTHR28263:SF1">
    <property type="entry name" value="GOLGI TO ER TRAFFIC PROTEIN 2"/>
    <property type="match status" value="1"/>
</dbReference>
<feature type="compositionally biased region" description="Basic and acidic residues" evidence="4">
    <location>
        <begin position="32"/>
        <end position="48"/>
    </location>
</feature>
<accession>A0A9P8P937</accession>
<feature type="transmembrane region" description="Helical" evidence="5">
    <location>
        <begin position="311"/>
        <end position="332"/>
    </location>
</feature>
<evidence type="ECO:0008006" key="8">
    <source>
        <dbReference type="Google" id="ProtNLM"/>
    </source>
</evidence>
<keyword evidence="2 5" id="KW-1133">Transmembrane helix</keyword>
<reference evidence="6" key="1">
    <citation type="journal article" date="2021" name="Open Biol.">
        <title>Shared evolutionary footprints suggest mitochondrial oxidative damage underlies multiple complex I losses in fungi.</title>
        <authorList>
            <person name="Schikora-Tamarit M.A."/>
            <person name="Marcet-Houben M."/>
            <person name="Nosek J."/>
            <person name="Gabaldon T."/>
        </authorList>
    </citation>
    <scope>NUCLEOTIDE SEQUENCE</scope>
    <source>
        <strain evidence="6">CBS6341</strain>
    </source>
</reference>
<evidence type="ECO:0000256" key="1">
    <source>
        <dbReference type="ARBA" id="ARBA00022692"/>
    </source>
</evidence>
<keyword evidence="1 5" id="KW-0812">Transmembrane</keyword>
<gene>
    <name evidence="6" type="ORF">WICMUC_005258</name>
</gene>
<comment type="caution">
    <text evidence="6">The sequence shown here is derived from an EMBL/GenBank/DDBJ whole genome shotgun (WGS) entry which is preliminary data.</text>
</comment>
<evidence type="ECO:0000313" key="6">
    <source>
        <dbReference type="EMBL" id="KAH3667858.1"/>
    </source>
</evidence>
<dbReference type="GO" id="GO:0006890">
    <property type="term" value="P:retrograde vesicle-mediated transport, Golgi to endoplasmic reticulum"/>
    <property type="evidence" value="ECO:0007669"/>
    <property type="project" value="TreeGrafter"/>
</dbReference>
<evidence type="ECO:0000256" key="2">
    <source>
        <dbReference type="ARBA" id="ARBA00022989"/>
    </source>
</evidence>
<dbReference type="Proteomes" id="UP000769528">
    <property type="component" value="Unassembled WGS sequence"/>
</dbReference>
<sequence length="333" mass="37795">MVELTEAEKRKQLRERRAAKIKNGTSRLSKITGEHQGLEEVQPEEVKPADSIPDVLTSNTNVSNKKNNRISQSFDDPEVEDIAQYLASTRTKPSNFKGRTQLPHPNANEADEFTKALNQIIGNHQKDHSIDDADIPNPFGNGNQFDIFSQLLSGTGATGAGTNSLPDFSSLLQTGFTNGENLPGFGGDGDDFTYNQQLAEYNKSLNDKFKAQWLLFKLIFNFVLVLLFKLEENFILDSIYSKFGTSILFLKSFIAFEIIFTTIYALRLFKISDNFYNYDFQILTYLEFLPPNILPNSIKSKIRLAIRYFELVKFILFDISVVIVLNLLWNFVA</sequence>
<keyword evidence="7" id="KW-1185">Reference proteome</keyword>
<proteinExistence type="predicted"/>
<keyword evidence="3 5" id="KW-0472">Membrane</keyword>
<dbReference type="PANTHER" id="PTHR28263">
    <property type="entry name" value="GOLGI TO ER TRAFFIC PROTEIN 2"/>
    <property type="match status" value="1"/>
</dbReference>
<dbReference type="InterPro" id="IPR028143">
    <property type="entry name" value="Get2/sif1"/>
</dbReference>
<evidence type="ECO:0000313" key="7">
    <source>
        <dbReference type="Proteomes" id="UP000769528"/>
    </source>
</evidence>